<dbReference type="Proteomes" id="UP000632138">
    <property type="component" value="Unassembled WGS sequence"/>
</dbReference>
<organism evidence="1 2">
    <name type="scientific">Paractinoplanes ovalisporus</name>
    <dbReference type="NCBI Taxonomy" id="2810368"/>
    <lineage>
        <taxon>Bacteria</taxon>
        <taxon>Bacillati</taxon>
        <taxon>Actinomycetota</taxon>
        <taxon>Actinomycetes</taxon>
        <taxon>Micromonosporales</taxon>
        <taxon>Micromonosporaceae</taxon>
        <taxon>Paractinoplanes</taxon>
    </lineage>
</organism>
<name>A0ABS2AQF5_9ACTN</name>
<evidence type="ECO:0000313" key="2">
    <source>
        <dbReference type="Proteomes" id="UP000632138"/>
    </source>
</evidence>
<gene>
    <name evidence="1" type="ORF">JIG36_41690</name>
</gene>
<keyword evidence="2" id="KW-1185">Reference proteome</keyword>
<proteinExistence type="predicted"/>
<protein>
    <submittedName>
        <fullName evidence="1">Uncharacterized protein</fullName>
    </submittedName>
</protein>
<dbReference type="RefSeq" id="WP_203382296.1">
    <property type="nucleotide sequence ID" value="NZ_JAENHP010000023.1"/>
</dbReference>
<dbReference type="EMBL" id="JAENHP010000023">
    <property type="protein sequence ID" value="MBM2622036.1"/>
    <property type="molecule type" value="Genomic_DNA"/>
</dbReference>
<comment type="caution">
    <text evidence="1">The sequence shown here is derived from an EMBL/GenBank/DDBJ whole genome shotgun (WGS) entry which is preliminary data.</text>
</comment>
<evidence type="ECO:0000313" key="1">
    <source>
        <dbReference type="EMBL" id="MBM2622036.1"/>
    </source>
</evidence>
<sequence length="235" mass="26157">MDERVVRDAFHEAVVRYCNLANTAGLRAAGLAPHITVTTVGPLSAWSQDWIYTDGLAHLRGMLSAELKPRFSFAEDPGLPPPGFEFTFLPPPVPRPAPPRDDTPPRRPDAYEPIAVLTLRYDDKNVWPCRVGAASNWLAVGRWGSRAPVRGALMQLPEYAIWVPRGPLLQVRNHHGQFAFRRSSHRPQYEIRVDDTPLPLSGAIEARARGSLVYASGPATTRLTYSVDWEGHHGR</sequence>
<reference evidence="1 2" key="1">
    <citation type="submission" date="2021-01" db="EMBL/GenBank/DDBJ databases">
        <title>Actinoplanes sp. nov. LDG1-06 isolated from lichen.</title>
        <authorList>
            <person name="Saeng-In P."/>
            <person name="Phongsopitanun W."/>
            <person name="Kanchanasin P."/>
            <person name="Yuki M."/>
            <person name="Kudo T."/>
            <person name="Ohkuma M."/>
            <person name="Tanasupawat S."/>
        </authorList>
    </citation>
    <scope>NUCLEOTIDE SEQUENCE [LARGE SCALE GENOMIC DNA]</scope>
    <source>
        <strain evidence="1 2">LDG1-06</strain>
    </source>
</reference>
<accession>A0ABS2AQF5</accession>